<evidence type="ECO:0000313" key="3">
    <source>
        <dbReference type="Proteomes" id="UP000198287"/>
    </source>
</evidence>
<dbReference type="SUPFAM" id="SSF54695">
    <property type="entry name" value="POZ domain"/>
    <property type="match status" value="1"/>
</dbReference>
<dbReference type="Gene3D" id="2.130.10.30">
    <property type="entry name" value="Regulator of chromosome condensation 1/beta-lactamase-inhibitor protein II"/>
    <property type="match status" value="1"/>
</dbReference>
<sequence length="507" mass="56953">MASSSGIIPRDKLQIWEIFRNPGHEGEEILKTSKLAHVVDQKHGLVVTIADETYSFFRDEGGCKITRIPNLCGVRVKEFFIVNIGVGLAIAEDGSLYSWINDFFLLQHLDTSQISFDIDPHVVGGSLIGRKVQQVALAGERVMALTVGGDVHHWVRIRDMSFEPILIAKKNFDYQEVISIACSDDISIALTSNGEVFQWELGNMLPQKVIVAPLRKIIGISHIIFALTVEGALYSARFYDPISRETKPVWTLVFENLKSHDITTSVSDDVVVVELKNNIRLAFSYRGGTCDPHILSISPNVTSLDDLFAEISQTTCRTIWAKSDVKPGTVEVDIANLWGSKENSDVTFSVEGKTISAHKLVLTARSEYFAKMFSNEWKEMKGSSIEIKDTRYEIFEALLFYIYCDKVTFSKDEYENIFGLMMLADAHCAIKIRHECEQILMRNITTENAVFLIRNAASANASDLEMNVVRFILDNRLLDVNLSPQAAIDLLGIEGFNKVWMAALRRL</sequence>
<dbReference type="PROSITE" id="PS50097">
    <property type="entry name" value="BTB"/>
    <property type="match status" value="1"/>
</dbReference>
<dbReference type="CDD" id="cd18186">
    <property type="entry name" value="BTB_POZ_ZBTB_KLHL-like"/>
    <property type="match status" value="1"/>
</dbReference>
<dbReference type="Pfam" id="PF00651">
    <property type="entry name" value="BTB"/>
    <property type="match status" value="1"/>
</dbReference>
<keyword evidence="3" id="KW-1185">Reference proteome</keyword>
<evidence type="ECO:0000259" key="1">
    <source>
        <dbReference type="PROSITE" id="PS50097"/>
    </source>
</evidence>
<dbReference type="InterPro" id="IPR011333">
    <property type="entry name" value="SKP1/BTB/POZ_sf"/>
</dbReference>
<evidence type="ECO:0000313" key="2">
    <source>
        <dbReference type="EMBL" id="OXA54820.1"/>
    </source>
</evidence>
<comment type="caution">
    <text evidence="2">The sequence shown here is derived from an EMBL/GenBank/DDBJ whole genome shotgun (WGS) entry which is preliminary data.</text>
</comment>
<dbReference type="Proteomes" id="UP000198287">
    <property type="component" value="Unassembled WGS sequence"/>
</dbReference>
<dbReference type="InterPro" id="IPR000210">
    <property type="entry name" value="BTB/POZ_dom"/>
</dbReference>
<dbReference type="InterPro" id="IPR009091">
    <property type="entry name" value="RCC1/BLIP-II"/>
</dbReference>
<dbReference type="AlphaFoldDB" id="A0A226EBK5"/>
<dbReference type="SMART" id="SM00225">
    <property type="entry name" value="BTB"/>
    <property type="match status" value="1"/>
</dbReference>
<gene>
    <name evidence="2" type="ORF">Fcan01_10445</name>
</gene>
<name>A0A226EBK5_FOLCA</name>
<protein>
    <submittedName>
        <fullName evidence="2">RCC1 and BTB domain-containing protein 1</fullName>
    </submittedName>
</protein>
<reference evidence="2 3" key="1">
    <citation type="submission" date="2015-12" db="EMBL/GenBank/DDBJ databases">
        <title>The genome of Folsomia candida.</title>
        <authorList>
            <person name="Faddeeva A."/>
            <person name="Derks M.F."/>
            <person name="Anvar Y."/>
            <person name="Smit S."/>
            <person name="Van Straalen N."/>
            <person name="Roelofs D."/>
        </authorList>
    </citation>
    <scope>NUCLEOTIDE SEQUENCE [LARGE SCALE GENOMIC DNA]</scope>
    <source>
        <strain evidence="2 3">VU population</strain>
        <tissue evidence="2">Whole body</tissue>
    </source>
</reference>
<feature type="domain" description="BTB" evidence="1">
    <location>
        <begin position="344"/>
        <end position="411"/>
    </location>
</feature>
<dbReference type="OrthoDB" id="5814172at2759"/>
<dbReference type="SUPFAM" id="SSF50985">
    <property type="entry name" value="RCC1/BLIP-II"/>
    <property type="match status" value="1"/>
</dbReference>
<accession>A0A226EBK5</accession>
<dbReference type="PANTHER" id="PTHR24413">
    <property type="entry name" value="SPECKLE-TYPE POZ PROTEIN"/>
    <property type="match status" value="1"/>
</dbReference>
<dbReference type="Gene3D" id="3.30.710.10">
    <property type="entry name" value="Potassium Channel Kv1.1, Chain A"/>
    <property type="match status" value="1"/>
</dbReference>
<proteinExistence type="predicted"/>
<dbReference type="EMBL" id="LNIX01000005">
    <property type="protein sequence ID" value="OXA54820.1"/>
    <property type="molecule type" value="Genomic_DNA"/>
</dbReference>
<organism evidence="2 3">
    <name type="scientific">Folsomia candida</name>
    <name type="common">Springtail</name>
    <dbReference type="NCBI Taxonomy" id="158441"/>
    <lineage>
        <taxon>Eukaryota</taxon>
        <taxon>Metazoa</taxon>
        <taxon>Ecdysozoa</taxon>
        <taxon>Arthropoda</taxon>
        <taxon>Hexapoda</taxon>
        <taxon>Collembola</taxon>
        <taxon>Entomobryomorpha</taxon>
        <taxon>Isotomoidea</taxon>
        <taxon>Isotomidae</taxon>
        <taxon>Proisotominae</taxon>
        <taxon>Folsomia</taxon>
    </lineage>
</organism>